<keyword evidence="3" id="KW-0560">Oxidoreductase</keyword>
<evidence type="ECO:0000256" key="2">
    <source>
        <dbReference type="ARBA" id="ARBA00022729"/>
    </source>
</evidence>
<keyword evidence="5" id="KW-0676">Redox-active center</keyword>
<feature type="domain" description="Thioredoxin-like fold" evidence="6">
    <location>
        <begin position="12"/>
        <end position="131"/>
    </location>
</feature>
<dbReference type="Gene3D" id="3.40.30.10">
    <property type="entry name" value="Glutaredoxin"/>
    <property type="match status" value="1"/>
</dbReference>
<dbReference type="Pfam" id="PF13462">
    <property type="entry name" value="Thioredoxin_4"/>
    <property type="match status" value="1"/>
</dbReference>
<evidence type="ECO:0000256" key="4">
    <source>
        <dbReference type="ARBA" id="ARBA00023157"/>
    </source>
</evidence>
<name>A0A8J6P3H4_9BACT</name>
<comment type="similarity">
    <text evidence="1">Belongs to the thioredoxin family. DsbA subfamily.</text>
</comment>
<sequence length="141" mass="16116">MPLFEQVLKNNPEKVKLVFKNFPLRNHQYAAKAAMGALAADVQGKFWEFHDRLFADFNHINDQKIKDIARELGYKTAEFEKQMADPGILSRIRQDVQDGTAAGVRGTPTVFINGKQLRSRTLKGFQDLIDKELEKIEKTPN</sequence>
<dbReference type="PANTHER" id="PTHR13887:SF14">
    <property type="entry name" value="DISULFIDE BOND FORMATION PROTEIN D"/>
    <property type="match status" value="1"/>
</dbReference>
<evidence type="ECO:0000256" key="3">
    <source>
        <dbReference type="ARBA" id="ARBA00023002"/>
    </source>
</evidence>
<reference evidence="7 8" key="1">
    <citation type="submission" date="2020-08" db="EMBL/GenBank/DDBJ databases">
        <title>Bridging the membrane lipid divide: bacteria of the FCB group superphylum have the potential to synthesize archaeal ether lipids.</title>
        <authorList>
            <person name="Villanueva L."/>
            <person name="Von Meijenfeldt F.A.B."/>
            <person name="Westbye A.B."/>
            <person name="Yadav S."/>
            <person name="Hopmans E.C."/>
            <person name="Dutilh B.E."/>
            <person name="Sinninghe Damste J.S."/>
        </authorList>
    </citation>
    <scope>NUCLEOTIDE SEQUENCE [LARGE SCALE GENOMIC DNA]</scope>
    <source>
        <strain evidence="7">NIOZ-UU17</strain>
    </source>
</reference>
<dbReference type="GO" id="GO:0016491">
    <property type="term" value="F:oxidoreductase activity"/>
    <property type="evidence" value="ECO:0007669"/>
    <property type="project" value="UniProtKB-KW"/>
</dbReference>
<protein>
    <submittedName>
        <fullName evidence="7">Thioredoxin domain-containing protein</fullName>
    </submittedName>
</protein>
<dbReference type="Proteomes" id="UP000605201">
    <property type="component" value="Unassembled WGS sequence"/>
</dbReference>
<evidence type="ECO:0000313" key="7">
    <source>
        <dbReference type="EMBL" id="MBC8432827.1"/>
    </source>
</evidence>
<keyword evidence="4" id="KW-1015">Disulfide bond</keyword>
<evidence type="ECO:0000256" key="1">
    <source>
        <dbReference type="ARBA" id="ARBA00005791"/>
    </source>
</evidence>
<dbReference type="InterPro" id="IPR012336">
    <property type="entry name" value="Thioredoxin-like_fold"/>
</dbReference>
<dbReference type="EMBL" id="JACNIG010000247">
    <property type="protein sequence ID" value="MBC8432827.1"/>
    <property type="molecule type" value="Genomic_DNA"/>
</dbReference>
<organism evidence="7 8">
    <name type="scientific">Candidatus Desulfatibia vada</name>
    <dbReference type="NCBI Taxonomy" id="2841696"/>
    <lineage>
        <taxon>Bacteria</taxon>
        <taxon>Pseudomonadati</taxon>
        <taxon>Thermodesulfobacteriota</taxon>
        <taxon>Desulfobacteria</taxon>
        <taxon>Desulfobacterales</taxon>
        <taxon>Desulfobacterales incertae sedis</taxon>
        <taxon>Candidatus Desulfatibia</taxon>
    </lineage>
</organism>
<dbReference type="PANTHER" id="PTHR13887">
    <property type="entry name" value="GLUTATHIONE S-TRANSFERASE KAPPA"/>
    <property type="match status" value="1"/>
</dbReference>
<dbReference type="AlphaFoldDB" id="A0A8J6P3H4"/>
<evidence type="ECO:0000259" key="6">
    <source>
        <dbReference type="Pfam" id="PF13462"/>
    </source>
</evidence>
<keyword evidence="2" id="KW-0732">Signal</keyword>
<dbReference type="InterPro" id="IPR036249">
    <property type="entry name" value="Thioredoxin-like_sf"/>
</dbReference>
<proteinExistence type="inferred from homology"/>
<evidence type="ECO:0000313" key="8">
    <source>
        <dbReference type="Proteomes" id="UP000605201"/>
    </source>
</evidence>
<comment type="caution">
    <text evidence="7">The sequence shown here is derived from an EMBL/GenBank/DDBJ whole genome shotgun (WGS) entry which is preliminary data.</text>
</comment>
<gene>
    <name evidence="7" type="ORF">H8D96_13025</name>
</gene>
<accession>A0A8J6P3H4</accession>
<evidence type="ECO:0000256" key="5">
    <source>
        <dbReference type="ARBA" id="ARBA00023284"/>
    </source>
</evidence>
<dbReference type="SUPFAM" id="SSF52833">
    <property type="entry name" value="Thioredoxin-like"/>
    <property type="match status" value="1"/>
</dbReference>